<dbReference type="EMBL" id="LGIQ01000005">
    <property type="protein sequence ID" value="KNB73745.1"/>
    <property type="molecule type" value="Genomic_DNA"/>
</dbReference>
<comment type="caution">
    <text evidence="3">The sequence shown here is derived from an EMBL/GenBank/DDBJ whole genome shotgun (WGS) entry which is preliminary data.</text>
</comment>
<dbReference type="Proteomes" id="UP000036834">
    <property type="component" value="Unassembled WGS sequence"/>
</dbReference>
<accession>A0A0K9YZU4</accession>
<dbReference type="SMART" id="SM00530">
    <property type="entry name" value="HTH_XRE"/>
    <property type="match status" value="1"/>
</dbReference>
<sequence length="83" mass="9606">MKKRLLLTQLRKERKWSQKNVVEKIYLHSGLVISVSYYGMIEQGVRTPKLELALAIASLIERTPDEIFFEQETNNVLGNRTTA</sequence>
<gene>
    <name evidence="3" type="ORF">ADS79_07345</name>
    <name evidence="2" type="ORF">BRE01_31210</name>
</gene>
<reference evidence="3" key="2">
    <citation type="submission" date="2015-07" db="EMBL/GenBank/DDBJ databases">
        <title>MeaNS - Measles Nucleotide Surveillance Program.</title>
        <authorList>
            <person name="Tran T."/>
            <person name="Druce J."/>
        </authorList>
    </citation>
    <scope>NUCLEOTIDE SEQUENCE</scope>
    <source>
        <strain evidence="3">DSM 9887</strain>
    </source>
</reference>
<dbReference type="EMBL" id="BJON01000012">
    <property type="protein sequence ID" value="GED69419.1"/>
    <property type="molecule type" value="Genomic_DNA"/>
</dbReference>
<dbReference type="Pfam" id="PF01381">
    <property type="entry name" value="HTH_3"/>
    <property type="match status" value="1"/>
</dbReference>
<feature type="domain" description="HTH cro/C1-type" evidence="1">
    <location>
        <begin position="7"/>
        <end position="67"/>
    </location>
</feature>
<keyword evidence="5" id="KW-1185">Reference proteome</keyword>
<evidence type="ECO:0000313" key="2">
    <source>
        <dbReference type="EMBL" id="GED69419.1"/>
    </source>
</evidence>
<dbReference type="STRING" id="54915.ADS79_07345"/>
<dbReference type="AlphaFoldDB" id="A0A0K9YZU4"/>
<evidence type="ECO:0000313" key="3">
    <source>
        <dbReference type="EMBL" id="KNB73745.1"/>
    </source>
</evidence>
<evidence type="ECO:0000259" key="1">
    <source>
        <dbReference type="PROSITE" id="PS50943"/>
    </source>
</evidence>
<name>A0A0K9YZU4_9BACL</name>
<dbReference type="RefSeq" id="WP_049737751.1">
    <property type="nucleotide sequence ID" value="NZ_BJON01000012.1"/>
</dbReference>
<reference evidence="2 5" key="3">
    <citation type="submission" date="2019-06" db="EMBL/GenBank/DDBJ databases">
        <title>Whole genome shotgun sequence of Brevibacillus reuszeri NBRC 15719.</title>
        <authorList>
            <person name="Hosoyama A."/>
            <person name="Uohara A."/>
            <person name="Ohji S."/>
            <person name="Ichikawa N."/>
        </authorList>
    </citation>
    <scope>NUCLEOTIDE SEQUENCE [LARGE SCALE GENOMIC DNA]</scope>
    <source>
        <strain evidence="2 5">NBRC 15719</strain>
    </source>
</reference>
<dbReference type="InterPro" id="IPR001387">
    <property type="entry name" value="Cro/C1-type_HTH"/>
</dbReference>
<evidence type="ECO:0000313" key="4">
    <source>
        <dbReference type="Proteomes" id="UP000036834"/>
    </source>
</evidence>
<dbReference type="InterPro" id="IPR010982">
    <property type="entry name" value="Lambda_DNA-bd_dom_sf"/>
</dbReference>
<dbReference type="SUPFAM" id="SSF47413">
    <property type="entry name" value="lambda repressor-like DNA-binding domains"/>
    <property type="match status" value="1"/>
</dbReference>
<proteinExistence type="predicted"/>
<dbReference type="PROSITE" id="PS50943">
    <property type="entry name" value="HTH_CROC1"/>
    <property type="match status" value="1"/>
</dbReference>
<reference evidence="4" key="1">
    <citation type="submission" date="2015-07" db="EMBL/GenBank/DDBJ databases">
        <title>Genome sequencing project for genomic taxonomy and phylogenomics of Bacillus-like bacteria.</title>
        <authorList>
            <person name="Liu B."/>
            <person name="Wang J."/>
            <person name="Zhu Y."/>
            <person name="Liu G."/>
            <person name="Chen Q."/>
            <person name="Chen Z."/>
            <person name="Lan J."/>
            <person name="Che J."/>
            <person name="Ge C."/>
            <person name="Shi H."/>
            <person name="Pan Z."/>
            <person name="Liu X."/>
        </authorList>
    </citation>
    <scope>NUCLEOTIDE SEQUENCE [LARGE SCALE GENOMIC DNA]</scope>
    <source>
        <strain evidence="4">DSM 9887</strain>
    </source>
</reference>
<organism evidence="3 4">
    <name type="scientific">Brevibacillus reuszeri</name>
    <dbReference type="NCBI Taxonomy" id="54915"/>
    <lineage>
        <taxon>Bacteria</taxon>
        <taxon>Bacillati</taxon>
        <taxon>Bacillota</taxon>
        <taxon>Bacilli</taxon>
        <taxon>Bacillales</taxon>
        <taxon>Paenibacillaceae</taxon>
        <taxon>Brevibacillus</taxon>
    </lineage>
</organism>
<evidence type="ECO:0000313" key="5">
    <source>
        <dbReference type="Proteomes" id="UP000319578"/>
    </source>
</evidence>
<dbReference type="PATRIC" id="fig|54915.3.peg.6900"/>
<dbReference type="GO" id="GO:0003677">
    <property type="term" value="F:DNA binding"/>
    <property type="evidence" value="ECO:0007669"/>
    <property type="project" value="InterPro"/>
</dbReference>
<dbReference type="Proteomes" id="UP000319578">
    <property type="component" value="Unassembled WGS sequence"/>
</dbReference>
<dbReference type="CDD" id="cd00093">
    <property type="entry name" value="HTH_XRE"/>
    <property type="match status" value="1"/>
</dbReference>
<dbReference type="Gene3D" id="1.10.260.40">
    <property type="entry name" value="lambda repressor-like DNA-binding domains"/>
    <property type="match status" value="1"/>
</dbReference>
<protein>
    <recommendedName>
        <fullName evidence="1">HTH cro/C1-type domain-containing protein</fullName>
    </recommendedName>
</protein>